<proteinExistence type="predicted"/>
<dbReference type="Proteomes" id="UP001081283">
    <property type="component" value="Unassembled WGS sequence"/>
</dbReference>
<comment type="caution">
    <text evidence="2">The sequence shown here is derived from an EMBL/GenBank/DDBJ whole genome shotgun (WGS) entry which is preliminary data.</text>
</comment>
<dbReference type="Pfam" id="PF01575">
    <property type="entry name" value="MaoC_dehydratas"/>
    <property type="match status" value="1"/>
</dbReference>
<dbReference type="Gene3D" id="3.10.129.10">
    <property type="entry name" value="Hotdog Thioesterase"/>
    <property type="match status" value="1"/>
</dbReference>
<accession>A0ABT3YK15</accession>
<gene>
    <name evidence="2" type="ORF">OEG82_19500</name>
</gene>
<dbReference type="RefSeq" id="WP_267614026.1">
    <property type="nucleotide sequence ID" value="NZ_JAOVZQ010000001.1"/>
</dbReference>
<evidence type="ECO:0000313" key="3">
    <source>
        <dbReference type="Proteomes" id="UP001081283"/>
    </source>
</evidence>
<sequence>MIIDPVFEPGTRKELGSQVFTAEAIIDFARRFDPQRFHVDPEAAKDSIFGGLCASGWHTAATWMKLNLASNAIEAERARAEGRSLPEYGPSPGFRNLRWFKPVYAGDEIFYSRTIRGTRPLNSRPGWSILELTSEACDKDGELVMSFDSAALIKFPVAGGDTA</sequence>
<reference evidence="2" key="1">
    <citation type="submission" date="2022-10" db="EMBL/GenBank/DDBJ databases">
        <title>Hoeflea sp. J2-29, isolated from marine algae.</title>
        <authorList>
            <person name="Kristyanto S."/>
            <person name="Kim J.M."/>
            <person name="Jeon C.O."/>
        </authorList>
    </citation>
    <scope>NUCLEOTIDE SEQUENCE</scope>
    <source>
        <strain evidence="2">J2-29</strain>
    </source>
</reference>
<dbReference type="InterPro" id="IPR029069">
    <property type="entry name" value="HotDog_dom_sf"/>
</dbReference>
<organism evidence="2 3">
    <name type="scientific">Hoeflea ulvae</name>
    <dbReference type="NCBI Taxonomy" id="2983764"/>
    <lineage>
        <taxon>Bacteria</taxon>
        <taxon>Pseudomonadati</taxon>
        <taxon>Pseudomonadota</taxon>
        <taxon>Alphaproteobacteria</taxon>
        <taxon>Hyphomicrobiales</taxon>
        <taxon>Rhizobiaceae</taxon>
        <taxon>Hoeflea</taxon>
    </lineage>
</organism>
<protein>
    <submittedName>
        <fullName evidence="2">MaoC family dehydratase</fullName>
    </submittedName>
</protein>
<name>A0ABT3YK15_9HYPH</name>
<evidence type="ECO:0000313" key="2">
    <source>
        <dbReference type="EMBL" id="MCY0096183.1"/>
    </source>
</evidence>
<evidence type="ECO:0000259" key="1">
    <source>
        <dbReference type="Pfam" id="PF01575"/>
    </source>
</evidence>
<dbReference type="EMBL" id="JAOVZQ010000001">
    <property type="protein sequence ID" value="MCY0096183.1"/>
    <property type="molecule type" value="Genomic_DNA"/>
</dbReference>
<keyword evidence="3" id="KW-1185">Reference proteome</keyword>
<dbReference type="InterPro" id="IPR002539">
    <property type="entry name" value="MaoC-like_dom"/>
</dbReference>
<dbReference type="CDD" id="cd03454">
    <property type="entry name" value="YdeM"/>
    <property type="match status" value="1"/>
</dbReference>
<dbReference type="SUPFAM" id="SSF54637">
    <property type="entry name" value="Thioesterase/thiol ester dehydrase-isomerase"/>
    <property type="match status" value="1"/>
</dbReference>
<feature type="domain" description="MaoC-like" evidence="1">
    <location>
        <begin position="20"/>
        <end position="112"/>
    </location>
</feature>